<evidence type="ECO:0000259" key="1">
    <source>
        <dbReference type="PROSITE" id="PS51819"/>
    </source>
</evidence>
<comment type="caution">
    <text evidence="2">The sequence shown here is derived from an EMBL/GenBank/DDBJ whole genome shotgun (WGS) entry which is preliminary data.</text>
</comment>
<dbReference type="RefSeq" id="WP_021475440.1">
    <property type="nucleotide sequence ID" value="NZ_AVPH01000037.1"/>
</dbReference>
<dbReference type="CDD" id="cd06587">
    <property type="entry name" value="VOC"/>
    <property type="match status" value="1"/>
</dbReference>
<evidence type="ECO:0000313" key="2">
    <source>
        <dbReference type="EMBL" id="ERE19217.1"/>
    </source>
</evidence>
<name>A0ABN0NBT3_9NEIS</name>
<protein>
    <recommendedName>
        <fullName evidence="1">VOC domain-containing protein</fullName>
    </recommendedName>
</protein>
<dbReference type="Proteomes" id="UP000016426">
    <property type="component" value="Unassembled WGS sequence"/>
</dbReference>
<proteinExistence type="predicted"/>
<dbReference type="InterPro" id="IPR037523">
    <property type="entry name" value="VOC_core"/>
</dbReference>
<dbReference type="SUPFAM" id="SSF54593">
    <property type="entry name" value="Glyoxalase/Bleomycin resistance protein/Dihydroxybiphenyl dioxygenase"/>
    <property type="match status" value="1"/>
</dbReference>
<dbReference type="InterPro" id="IPR004360">
    <property type="entry name" value="Glyas_Fos-R_dOase_dom"/>
</dbReference>
<feature type="domain" description="VOC" evidence="1">
    <location>
        <begin position="4"/>
        <end position="124"/>
    </location>
</feature>
<gene>
    <name evidence="2" type="ORF">O166_20680</name>
</gene>
<dbReference type="PROSITE" id="PS51819">
    <property type="entry name" value="VOC"/>
    <property type="match status" value="1"/>
</dbReference>
<sequence length="130" mass="14449">MPSHPFCVRLAVQDAGATLDFFESLGYEVIRDSLSRHETVHAVREGGATLFTVQPRAGACAFLPRPASSLSPASAIFYLRVDDIFAKLDQAGDKIDIIARYEDDHCRICYFPDPDGHVFAFIEREEEEAA</sequence>
<evidence type="ECO:0000313" key="3">
    <source>
        <dbReference type="Proteomes" id="UP000016426"/>
    </source>
</evidence>
<dbReference type="Pfam" id="PF00903">
    <property type="entry name" value="Glyoxalase"/>
    <property type="match status" value="1"/>
</dbReference>
<dbReference type="EMBL" id="AVPH01000037">
    <property type="protein sequence ID" value="ERE19217.1"/>
    <property type="molecule type" value="Genomic_DNA"/>
</dbReference>
<keyword evidence="3" id="KW-1185">Reference proteome</keyword>
<reference evidence="2 3" key="1">
    <citation type="journal article" date="2013" name="Genome Announc.">
        <title>Genome Sequence of the Pigment-Producing Bacterium Pseudogulbenkiania ferrooxidans, Isolated from Loktak Lake.</title>
        <authorList>
            <person name="Puranik S."/>
            <person name="Talkal R."/>
            <person name="Qureshi A."/>
            <person name="Khardenavis A."/>
            <person name="Kapley A."/>
            <person name="Purohit H.J."/>
        </authorList>
    </citation>
    <scope>NUCLEOTIDE SEQUENCE [LARGE SCALE GENOMIC DNA]</scope>
    <source>
        <strain evidence="2 3">EGD-HP2</strain>
    </source>
</reference>
<accession>A0ABN0NBT3</accession>
<dbReference type="InterPro" id="IPR029068">
    <property type="entry name" value="Glyas_Bleomycin-R_OHBP_Dase"/>
</dbReference>
<organism evidence="2 3">
    <name type="scientific">Pseudogulbenkiania ferrooxidans EGD-HP2</name>
    <dbReference type="NCBI Taxonomy" id="1388764"/>
    <lineage>
        <taxon>Bacteria</taxon>
        <taxon>Pseudomonadati</taxon>
        <taxon>Pseudomonadota</taxon>
        <taxon>Betaproteobacteria</taxon>
        <taxon>Neisseriales</taxon>
        <taxon>Chromobacteriaceae</taxon>
        <taxon>Pseudogulbenkiania</taxon>
    </lineage>
</organism>
<dbReference type="Gene3D" id="3.10.180.10">
    <property type="entry name" value="2,3-Dihydroxybiphenyl 1,2-Dioxygenase, domain 1"/>
    <property type="match status" value="1"/>
</dbReference>